<dbReference type="GO" id="GO:0032259">
    <property type="term" value="P:methylation"/>
    <property type="evidence" value="ECO:0007669"/>
    <property type="project" value="UniProtKB-KW"/>
</dbReference>
<feature type="domain" description="Hcy-binding" evidence="6">
    <location>
        <begin position="1"/>
        <end position="354"/>
    </location>
</feature>
<reference evidence="8" key="1">
    <citation type="journal article" date="2017" name="Genome Biol.">
        <title>Comparative genomics reveals high biological diversity and specific adaptations in the industrially and medically important fungal genus Aspergillus.</title>
        <authorList>
            <person name="de Vries R.P."/>
            <person name="Riley R."/>
            <person name="Wiebenga A."/>
            <person name="Aguilar-Osorio G."/>
            <person name="Amillis S."/>
            <person name="Uchima C.A."/>
            <person name="Anderluh G."/>
            <person name="Asadollahi M."/>
            <person name="Askin M."/>
            <person name="Barry K."/>
            <person name="Battaglia E."/>
            <person name="Bayram O."/>
            <person name="Benocci T."/>
            <person name="Braus-Stromeyer S.A."/>
            <person name="Caldana C."/>
            <person name="Canovas D."/>
            <person name="Cerqueira G.C."/>
            <person name="Chen F."/>
            <person name="Chen W."/>
            <person name="Choi C."/>
            <person name="Clum A."/>
            <person name="Dos Santos R.A."/>
            <person name="Damasio A.R."/>
            <person name="Diallinas G."/>
            <person name="Emri T."/>
            <person name="Fekete E."/>
            <person name="Flipphi M."/>
            <person name="Freyberg S."/>
            <person name="Gallo A."/>
            <person name="Gournas C."/>
            <person name="Habgood R."/>
            <person name="Hainaut M."/>
            <person name="Harispe M.L."/>
            <person name="Henrissat B."/>
            <person name="Hilden K.S."/>
            <person name="Hope R."/>
            <person name="Hossain A."/>
            <person name="Karabika E."/>
            <person name="Karaffa L."/>
            <person name="Karanyi Z."/>
            <person name="Krasevec N."/>
            <person name="Kuo A."/>
            <person name="Kusch H."/>
            <person name="LaButti K."/>
            <person name="Lagendijk E.L."/>
            <person name="Lapidus A."/>
            <person name="Levasseur A."/>
            <person name="Lindquist E."/>
            <person name="Lipzen A."/>
            <person name="Logrieco A.F."/>
            <person name="MacCabe A."/>
            <person name="Maekelae M.R."/>
            <person name="Malavazi I."/>
            <person name="Melin P."/>
            <person name="Meyer V."/>
            <person name="Mielnichuk N."/>
            <person name="Miskei M."/>
            <person name="Molnar A.P."/>
            <person name="Mule G."/>
            <person name="Ngan C.Y."/>
            <person name="Orejas M."/>
            <person name="Orosz E."/>
            <person name="Ouedraogo J.P."/>
            <person name="Overkamp K.M."/>
            <person name="Park H.-S."/>
            <person name="Perrone G."/>
            <person name="Piumi F."/>
            <person name="Punt P.J."/>
            <person name="Ram A.F."/>
            <person name="Ramon A."/>
            <person name="Rauscher S."/>
            <person name="Record E."/>
            <person name="Riano-Pachon D.M."/>
            <person name="Robert V."/>
            <person name="Roehrig J."/>
            <person name="Ruller R."/>
            <person name="Salamov A."/>
            <person name="Salih N.S."/>
            <person name="Samson R.A."/>
            <person name="Sandor E."/>
            <person name="Sanguinetti M."/>
            <person name="Schuetze T."/>
            <person name="Sepcic K."/>
            <person name="Shelest E."/>
            <person name="Sherlock G."/>
            <person name="Sophianopoulou V."/>
            <person name="Squina F.M."/>
            <person name="Sun H."/>
            <person name="Susca A."/>
            <person name="Todd R.B."/>
            <person name="Tsang A."/>
            <person name="Unkles S.E."/>
            <person name="van de Wiele N."/>
            <person name="van Rossen-Uffink D."/>
            <person name="Oliveira J.V."/>
            <person name="Vesth T.C."/>
            <person name="Visser J."/>
            <person name="Yu J.-H."/>
            <person name="Zhou M."/>
            <person name="Andersen M.R."/>
            <person name="Archer D.B."/>
            <person name="Baker S.E."/>
            <person name="Benoit I."/>
            <person name="Brakhage A.A."/>
            <person name="Braus G.H."/>
            <person name="Fischer R."/>
            <person name="Frisvad J.C."/>
            <person name="Goldman G.H."/>
            <person name="Houbraken J."/>
            <person name="Oakley B."/>
            <person name="Pocsi I."/>
            <person name="Scazzocchio C."/>
            <person name="Seiboth B."/>
            <person name="vanKuyk P.A."/>
            <person name="Wortman J."/>
            <person name="Dyer P.S."/>
            <person name="Grigoriev I.V."/>
        </authorList>
    </citation>
    <scope>NUCLEOTIDE SEQUENCE [LARGE SCALE GENOMIC DNA]</scope>
    <source>
        <strain evidence="8">CBS 101740 / IMI 381727 / IBT 21946</strain>
    </source>
</reference>
<comment type="cofactor">
    <cofactor evidence="5">
        <name>Zn(2+)</name>
        <dbReference type="ChEBI" id="CHEBI:29105"/>
    </cofactor>
</comment>
<evidence type="ECO:0000256" key="3">
    <source>
        <dbReference type="ARBA" id="ARBA00022723"/>
    </source>
</evidence>
<feature type="binding site" evidence="5">
    <location>
        <position position="246"/>
    </location>
    <ligand>
        <name>Zn(2+)</name>
        <dbReference type="ChEBI" id="CHEBI:29105"/>
    </ligand>
</feature>
<dbReference type="PROSITE" id="PS50970">
    <property type="entry name" value="HCY"/>
    <property type="match status" value="1"/>
</dbReference>
<feature type="binding site" evidence="5">
    <location>
        <position position="340"/>
    </location>
    <ligand>
        <name>Zn(2+)</name>
        <dbReference type="ChEBI" id="CHEBI:29105"/>
    </ligand>
</feature>
<dbReference type="Gene3D" id="3.20.20.330">
    <property type="entry name" value="Homocysteine-binding-like domain"/>
    <property type="match status" value="1"/>
</dbReference>
<evidence type="ECO:0000256" key="5">
    <source>
        <dbReference type="PROSITE-ProRule" id="PRU00333"/>
    </source>
</evidence>
<dbReference type="OrthoDB" id="261426at2759"/>
<accession>A0A1L9U5L0</accession>
<dbReference type="Pfam" id="PF02574">
    <property type="entry name" value="S-methyl_trans"/>
    <property type="match status" value="1"/>
</dbReference>
<evidence type="ECO:0000256" key="2">
    <source>
        <dbReference type="ARBA" id="ARBA00022679"/>
    </source>
</evidence>
<keyword evidence="8" id="KW-1185">Reference proteome</keyword>
<dbReference type="OMA" id="CSQPEVI"/>
<dbReference type="AlphaFoldDB" id="A0A1L9U5L0"/>
<protein>
    <recommendedName>
        <fullName evidence="6">Hcy-binding domain-containing protein</fullName>
    </recommendedName>
</protein>
<dbReference type="InterPro" id="IPR036589">
    <property type="entry name" value="HCY_dom_sf"/>
</dbReference>
<name>A0A1L9U5L0_ASPBC</name>
<keyword evidence="1 5" id="KW-0489">Methyltransferase</keyword>
<sequence length="357" mass="38692">MASPTTTPILILDGGLGTSLQDHYNIAFTSTDTPLWSSHLMISDPKTLLSCQRDFTTTAAVDVLLTATYQVSPEGFLRTKTPSHPTGIPRASIAPYLRTALDVAGQAVQDTSASVALSLGPYGACMIPGQEYSGAYDGEHDTEEKLWGWHVDRLSLFNDEAVATKLSERVKYIAMETVPRIDEVRAVRRAVGSSEFCSGIPFWVACVFPLEDKDTLPDGGTVDEVVEAALLPIDGGATPWGIGINCTKMHKLPRLVGLFADAVGRLLRDGRIKERPALVLYPDGTQGEVYNTTTQTWEKKVKDKSGGAGDSRPWEVQLAQVVNDACATSQFSSVLVGGCCKASFNDIKRLREQLRPE</sequence>
<dbReference type="RefSeq" id="XP_067474207.1">
    <property type="nucleotide sequence ID" value="XM_067618819.1"/>
</dbReference>
<evidence type="ECO:0000256" key="1">
    <source>
        <dbReference type="ARBA" id="ARBA00022603"/>
    </source>
</evidence>
<evidence type="ECO:0000313" key="7">
    <source>
        <dbReference type="EMBL" id="OJJ66958.1"/>
    </source>
</evidence>
<dbReference type="GeneID" id="93571307"/>
<keyword evidence="3 5" id="KW-0479">Metal-binding</keyword>
<dbReference type="Proteomes" id="UP000184499">
    <property type="component" value="Unassembled WGS sequence"/>
</dbReference>
<dbReference type="GO" id="GO:0009086">
    <property type="term" value="P:methionine biosynthetic process"/>
    <property type="evidence" value="ECO:0007669"/>
    <property type="project" value="TreeGrafter"/>
</dbReference>
<dbReference type="VEuPathDB" id="FungiDB:ASPBRDRAFT_136699"/>
<evidence type="ECO:0000259" key="6">
    <source>
        <dbReference type="PROSITE" id="PS50970"/>
    </source>
</evidence>
<dbReference type="EMBL" id="KV878696">
    <property type="protein sequence ID" value="OJJ66958.1"/>
    <property type="molecule type" value="Genomic_DNA"/>
</dbReference>
<feature type="binding site" evidence="5">
    <location>
        <position position="339"/>
    </location>
    <ligand>
        <name>Zn(2+)</name>
        <dbReference type="ChEBI" id="CHEBI:29105"/>
    </ligand>
</feature>
<dbReference type="GO" id="GO:0046872">
    <property type="term" value="F:metal ion binding"/>
    <property type="evidence" value="ECO:0007669"/>
    <property type="project" value="UniProtKB-KW"/>
</dbReference>
<dbReference type="PANTHER" id="PTHR46015:SF1">
    <property type="entry name" value="HOMOCYSTEINE S-METHYLTRANSFERASE-LIKE ISOFORM 1"/>
    <property type="match status" value="1"/>
</dbReference>
<dbReference type="InterPro" id="IPR003726">
    <property type="entry name" value="HCY_dom"/>
</dbReference>
<keyword evidence="2 5" id="KW-0808">Transferase</keyword>
<dbReference type="InterPro" id="IPR051486">
    <property type="entry name" value="Hcy_S-methyltransferase"/>
</dbReference>
<proteinExistence type="predicted"/>
<dbReference type="SUPFAM" id="SSF82282">
    <property type="entry name" value="Homocysteine S-methyltransferase"/>
    <property type="match status" value="1"/>
</dbReference>
<evidence type="ECO:0000256" key="4">
    <source>
        <dbReference type="ARBA" id="ARBA00022833"/>
    </source>
</evidence>
<keyword evidence="4 5" id="KW-0862">Zinc</keyword>
<dbReference type="STRING" id="767769.A0A1L9U5L0"/>
<gene>
    <name evidence="7" type="ORF">ASPBRDRAFT_136699</name>
</gene>
<evidence type="ECO:0000313" key="8">
    <source>
        <dbReference type="Proteomes" id="UP000184499"/>
    </source>
</evidence>
<dbReference type="GO" id="GO:0008898">
    <property type="term" value="F:S-adenosylmethionine-homocysteine S-methyltransferase activity"/>
    <property type="evidence" value="ECO:0007669"/>
    <property type="project" value="TreeGrafter"/>
</dbReference>
<dbReference type="PANTHER" id="PTHR46015">
    <property type="entry name" value="ZGC:172121"/>
    <property type="match status" value="1"/>
</dbReference>
<dbReference type="GO" id="GO:0033528">
    <property type="term" value="P:S-methylmethionine cycle"/>
    <property type="evidence" value="ECO:0007669"/>
    <property type="project" value="TreeGrafter"/>
</dbReference>
<organism evidence="7 8">
    <name type="scientific">Aspergillus brasiliensis (strain CBS 101740 / IMI 381727 / IBT 21946)</name>
    <dbReference type="NCBI Taxonomy" id="767769"/>
    <lineage>
        <taxon>Eukaryota</taxon>
        <taxon>Fungi</taxon>
        <taxon>Dikarya</taxon>
        <taxon>Ascomycota</taxon>
        <taxon>Pezizomycotina</taxon>
        <taxon>Eurotiomycetes</taxon>
        <taxon>Eurotiomycetidae</taxon>
        <taxon>Eurotiales</taxon>
        <taxon>Aspergillaceae</taxon>
        <taxon>Aspergillus</taxon>
        <taxon>Aspergillus subgen. Circumdati</taxon>
    </lineage>
</organism>